<dbReference type="RefSeq" id="WP_151674928.1">
    <property type="nucleotide sequence ID" value="NZ_BKCG01000008.1"/>
</dbReference>
<dbReference type="EMBL" id="BKCG01000008">
    <property type="protein sequence ID" value="GER60492.1"/>
    <property type="molecule type" value="Genomic_DNA"/>
</dbReference>
<sequence length="340" mass="36157">MKTLKFLTISAIASLTFISCGDDDDITGDDLRVNLYASSNTSGNITAYQIEDDGDVEVRTLLTIAASTDGEGLFVDSDEDEITQVSRSNKNINTYDELDGTDDGDALEIEAGGPTILGSPRDIAVNGNLYVVSDNMDVDGDDSTVDNRLWVFVRNDNTYTLRNVITTDFAVWGIEFVGGNLYAVVDKTNEVALFSDFENNFTTSGTALPSKRIAIEGIVRTHGLGQDGGTMILTDIGDAQSDSDGGFHFISDFQAKFSAVEDGGTLSVAGNQIRVAGSSTFLGNPVSVDFDSDSNTVYIAERANSGGRVLAFTNPIAGGNIAPNFNYLLDGASSVIFSQD</sequence>
<evidence type="ECO:0000313" key="1">
    <source>
        <dbReference type="EMBL" id="GER60492.1"/>
    </source>
</evidence>
<dbReference type="InterPro" id="IPR011044">
    <property type="entry name" value="Quino_amine_DH_bsu"/>
</dbReference>
<evidence type="ECO:0000313" key="2">
    <source>
        <dbReference type="Proteomes" id="UP000326509"/>
    </source>
</evidence>
<dbReference type="OrthoDB" id="834772at2"/>
<keyword evidence="2" id="KW-1185">Reference proteome</keyword>
<reference evidence="1 2" key="1">
    <citation type="submission" date="2019-08" db="EMBL/GenBank/DDBJ databases">
        <title>Draft genome sequence of Ulvibacter marinus type strain NBRC 109484.</title>
        <authorList>
            <person name="Kawano K."/>
            <person name="Ushijima N."/>
            <person name="Kihara M."/>
            <person name="Itoh H."/>
        </authorList>
    </citation>
    <scope>NUCLEOTIDE SEQUENCE [LARGE SCALE GENOMIC DNA]</scope>
    <source>
        <strain evidence="1 2">NBRC 109484</strain>
    </source>
</reference>
<gene>
    <name evidence="1" type="ORF">ULMA_26000</name>
</gene>
<dbReference type="AlphaFoldDB" id="A0A5J4J0V9"/>
<evidence type="ECO:0008006" key="3">
    <source>
        <dbReference type="Google" id="ProtNLM"/>
    </source>
</evidence>
<name>A0A5J4J0V9_9FLAO</name>
<comment type="caution">
    <text evidence="1">The sequence shown here is derived from an EMBL/GenBank/DDBJ whole genome shotgun (WGS) entry which is preliminary data.</text>
</comment>
<dbReference type="SUPFAM" id="SSF50969">
    <property type="entry name" value="YVTN repeat-like/Quinoprotein amine dehydrogenase"/>
    <property type="match status" value="1"/>
</dbReference>
<dbReference type="Proteomes" id="UP000326509">
    <property type="component" value="Unassembled WGS sequence"/>
</dbReference>
<dbReference type="PROSITE" id="PS51257">
    <property type="entry name" value="PROKAR_LIPOPROTEIN"/>
    <property type="match status" value="1"/>
</dbReference>
<accession>A0A5J4J0V9</accession>
<protein>
    <recommendedName>
        <fullName evidence="3">NHL repeat-containing protein</fullName>
    </recommendedName>
</protein>
<organism evidence="1 2">
    <name type="scientific">Patiriisocius marinus</name>
    <dbReference type="NCBI Taxonomy" id="1397112"/>
    <lineage>
        <taxon>Bacteria</taxon>
        <taxon>Pseudomonadati</taxon>
        <taxon>Bacteroidota</taxon>
        <taxon>Flavobacteriia</taxon>
        <taxon>Flavobacteriales</taxon>
        <taxon>Flavobacteriaceae</taxon>
        <taxon>Patiriisocius</taxon>
    </lineage>
</organism>
<proteinExistence type="predicted"/>